<dbReference type="PATRIC" id="fig|1445510.3.peg.2230"/>
<reference evidence="6 7" key="1">
    <citation type="submission" date="2014-01" db="EMBL/GenBank/DDBJ databases">
        <title>Full genme sequencing of cellulolytic bacterium Gynuella sunshinyii YC6258T gen. nov., sp. nov.</title>
        <authorList>
            <person name="Khan H."/>
            <person name="Chung E.J."/>
            <person name="Chung Y.R."/>
        </authorList>
    </citation>
    <scope>NUCLEOTIDE SEQUENCE [LARGE SCALE GENOMIC DNA]</scope>
    <source>
        <strain evidence="6 7">YC6258</strain>
    </source>
</reference>
<dbReference type="Gene3D" id="1.10.357.10">
    <property type="entry name" value="Tetracycline Repressor, domain 2"/>
    <property type="match status" value="1"/>
</dbReference>
<keyword evidence="2 4" id="KW-0238">DNA-binding</keyword>
<dbReference type="AlphaFoldDB" id="A0A0C5VJ79"/>
<feature type="domain" description="HTH tetR-type" evidence="5">
    <location>
        <begin position="5"/>
        <end position="65"/>
    </location>
</feature>
<organism evidence="6 7">
    <name type="scientific">Gynuella sunshinyii YC6258</name>
    <dbReference type="NCBI Taxonomy" id="1445510"/>
    <lineage>
        <taxon>Bacteria</taxon>
        <taxon>Pseudomonadati</taxon>
        <taxon>Pseudomonadota</taxon>
        <taxon>Gammaproteobacteria</taxon>
        <taxon>Oceanospirillales</taxon>
        <taxon>Saccharospirillaceae</taxon>
        <taxon>Gynuella</taxon>
    </lineage>
</organism>
<dbReference type="PROSITE" id="PS50977">
    <property type="entry name" value="HTH_TETR_2"/>
    <property type="match status" value="1"/>
</dbReference>
<dbReference type="Proteomes" id="UP000032266">
    <property type="component" value="Chromosome"/>
</dbReference>
<dbReference type="InterPro" id="IPR009057">
    <property type="entry name" value="Homeodomain-like_sf"/>
</dbReference>
<evidence type="ECO:0000313" key="6">
    <source>
        <dbReference type="EMBL" id="AJQ94311.1"/>
    </source>
</evidence>
<dbReference type="OrthoDB" id="9809772at2"/>
<dbReference type="HOGENOM" id="CLU_069356_28_4_6"/>
<dbReference type="RefSeq" id="WP_044616866.1">
    <property type="nucleotide sequence ID" value="NZ_CP007142.1"/>
</dbReference>
<evidence type="ECO:0000259" key="5">
    <source>
        <dbReference type="PROSITE" id="PS50977"/>
    </source>
</evidence>
<keyword evidence="7" id="KW-1185">Reference proteome</keyword>
<sequence length="197" mass="22227">MAGEKNTPEKLLDLAETYIRTGGYSSFSFRDLARDTGIKSASVHYHFPTKGHLAAAVALRYRSRFEQALMDPDLPDFDPEAALTHYFYMFYQEMLSARQMCLCAVLSVEKPLLPEAVMMEVQAFFKLNLTWLRKTFARYYDLSVDSQPVDRQAAVVLAALQGGLTGAQALEDPEYFKRVAAGLYQGIFNTELLFPQA</sequence>
<dbReference type="InterPro" id="IPR001647">
    <property type="entry name" value="HTH_TetR"/>
</dbReference>
<evidence type="ECO:0000256" key="4">
    <source>
        <dbReference type="PROSITE-ProRule" id="PRU00335"/>
    </source>
</evidence>
<keyword evidence="3" id="KW-0804">Transcription</keyword>
<dbReference type="Pfam" id="PF00440">
    <property type="entry name" value="TetR_N"/>
    <property type="match status" value="1"/>
</dbReference>
<evidence type="ECO:0000256" key="2">
    <source>
        <dbReference type="ARBA" id="ARBA00023125"/>
    </source>
</evidence>
<dbReference type="PANTHER" id="PTHR47506">
    <property type="entry name" value="TRANSCRIPTIONAL REGULATORY PROTEIN"/>
    <property type="match status" value="1"/>
</dbReference>
<protein>
    <submittedName>
        <fullName evidence="6">Transcriptional regulator</fullName>
    </submittedName>
</protein>
<accession>A0A0C5VJ79</accession>
<dbReference type="InterPro" id="IPR036271">
    <property type="entry name" value="Tet_transcr_reg_TetR-rel_C_sf"/>
</dbReference>
<dbReference type="PANTHER" id="PTHR47506:SF1">
    <property type="entry name" value="HTH-TYPE TRANSCRIPTIONAL REGULATOR YJDC"/>
    <property type="match status" value="1"/>
</dbReference>
<keyword evidence="1" id="KW-0805">Transcription regulation</keyword>
<dbReference type="GO" id="GO:0003677">
    <property type="term" value="F:DNA binding"/>
    <property type="evidence" value="ECO:0007669"/>
    <property type="project" value="UniProtKB-UniRule"/>
</dbReference>
<evidence type="ECO:0000313" key="7">
    <source>
        <dbReference type="Proteomes" id="UP000032266"/>
    </source>
</evidence>
<dbReference type="SUPFAM" id="SSF48498">
    <property type="entry name" value="Tetracyclin repressor-like, C-terminal domain"/>
    <property type="match status" value="1"/>
</dbReference>
<gene>
    <name evidence="6" type="ORF">YC6258_02273</name>
</gene>
<evidence type="ECO:0000256" key="3">
    <source>
        <dbReference type="ARBA" id="ARBA00023163"/>
    </source>
</evidence>
<dbReference type="SUPFAM" id="SSF46689">
    <property type="entry name" value="Homeodomain-like"/>
    <property type="match status" value="1"/>
</dbReference>
<evidence type="ECO:0000256" key="1">
    <source>
        <dbReference type="ARBA" id="ARBA00023015"/>
    </source>
</evidence>
<dbReference type="STRING" id="1445510.YC6258_02273"/>
<name>A0A0C5VJ79_9GAMM</name>
<proteinExistence type="predicted"/>
<dbReference type="EMBL" id="CP007142">
    <property type="protein sequence ID" value="AJQ94311.1"/>
    <property type="molecule type" value="Genomic_DNA"/>
</dbReference>
<dbReference type="KEGG" id="gsn:YC6258_02273"/>
<feature type="DNA-binding region" description="H-T-H motif" evidence="4">
    <location>
        <begin position="28"/>
        <end position="47"/>
    </location>
</feature>